<dbReference type="GO" id="GO:0005524">
    <property type="term" value="F:ATP binding"/>
    <property type="evidence" value="ECO:0007669"/>
    <property type="project" value="UniProtKB-UniRule"/>
</dbReference>
<dbReference type="InterPro" id="IPR050512">
    <property type="entry name" value="Sulf_AdTrans/APS_kinase"/>
</dbReference>
<dbReference type="InterPro" id="IPR002891">
    <property type="entry name" value="APS"/>
</dbReference>
<dbReference type="GO" id="GO:0010134">
    <property type="term" value="P:sulfate assimilation via adenylyl sulfate reduction"/>
    <property type="evidence" value="ECO:0007669"/>
    <property type="project" value="TreeGrafter"/>
</dbReference>
<evidence type="ECO:0000313" key="9">
    <source>
        <dbReference type="EMBL" id="KKB61667.1"/>
    </source>
</evidence>
<dbReference type="STRING" id="28092.WM40_21945"/>
<dbReference type="InterPro" id="IPR027417">
    <property type="entry name" value="P-loop_NTPase"/>
</dbReference>
<gene>
    <name evidence="6" type="primary">cysC</name>
    <name evidence="9" type="ORF">WM40_21945</name>
</gene>
<dbReference type="GO" id="GO:0004020">
    <property type="term" value="F:adenylylsulfate kinase activity"/>
    <property type="evidence" value="ECO:0007669"/>
    <property type="project" value="UniProtKB-UniRule"/>
</dbReference>
<keyword evidence="10" id="KW-1185">Reference proteome</keyword>
<dbReference type="EC" id="2.7.1.25" evidence="2 6"/>
<dbReference type="GO" id="GO:0005737">
    <property type="term" value="C:cytoplasm"/>
    <property type="evidence" value="ECO:0007669"/>
    <property type="project" value="TreeGrafter"/>
</dbReference>
<dbReference type="Pfam" id="PF01583">
    <property type="entry name" value="APS_kinase"/>
    <property type="match status" value="1"/>
</dbReference>
<feature type="binding site" evidence="6">
    <location>
        <begin position="38"/>
        <end position="45"/>
    </location>
    <ligand>
        <name>ATP</name>
        <dbReference type="ChEBI" id="CHEBI:30616"/>
    </ligand>
</feature>
<dbReference type="EMBL" id="LAQU01000035">
    <property type="protein sequence ID" value="KKB61667.1"/>
    <property type="molecule type" value="Genomic_DNA"/>
</dbReference>
<dbReference type="RefSeq" id="WP_046153980.1">
    <property type="nucleotide sequence ID" value="NZ_CADFGU010000011.1"/>
</dbReference>
<dbReference type="PATRIC" id="fig|28092.6.peg.5168"/>
<dbReference type="GO" id="GO:0019379">
    <property type="term" value="P:sulfate assimilation, phosphoadenylyl sulfate reduction by phosphoadenylyl-sulfate reductase (thioredoxin)"/>
    <property type="evidence" value="ECO:0007669"/>
    <property type="project" value="TreeGrafter"/>
</dbReference>
<evidence type="ECO:0000256" key="1">
    <source>
        <dbReference type="ARBA" id="ARBA00001823"/>
    </source>
</evidence>
<keyword evidence="5 6" id="KW-0067">ATP-binding</keyword>
<sequence>MEHHLAAIRHIKLASGYVSLRDRAALLSQEPLTVWLTGLPASGKSTIAYALERELVMLGHACYVLDGDNVRHRLNRDLGFSDDDRNENIRRVSEVAALMNDAGLIVITSLISPRLADREMARVIIGEDRFVEVYVSTSLDVCESRDPKGLYAKARSGKIPAFTGVSAPYEAPLAADIVLDTAHTPVKVCVSRLASLVWSKFDNQRG</sequence>
<organism evidence="9 10">
    <name type="scientific">Robbsia andropogonis</name>
    <dbReference type="NCBI Taxonomy" id="28092"/>
    <lineage>
        <taxon>Bacteria</taxon>
        <taxon>Pseudomonadati</taxon>
        <taxon>Pseudomonadota</taxon>
        <taxon>Betaproteobacteria</taxon>
        <taxon>Burkholderiales</taxon>
        <taxon>Burkholderiaceae</taxon>
        <taxon>Robbsia</taxon>
    </lineage>
</organism>
<feature type="domain" description="APS kinase" evidence="8">
    <location>
        <begin position="31"/>
        <end position="180"/>
    </location>
</feature>
<evidence type="ECO:0000256" key="2">
    <source>
        <dbReference type="ARBA" id="ARBA00012121"/>
    </source>
</evidence>
<dbReference type="SUPFAM" id="SSF52540">
    <property type="entry name" value="P-loop containing nucleoside triphosphate hydrolases"/>
    <property type="match status" value="1"/>
</dbReference>
<name>A0A0F5JWN3_9BURK</name>
<comment type="pathway">
    <text evidence="6 7">Sulfur metabolism; hydrogen sulfide biosynthesis; sulfite from sulfate: step 2/3.</text>
</comment>
<evidence type="ECO:0000256" key="7">
    <source>
        <dbReference type="RuleBase" id="RU004347"/>
    </source>
</evidence>
<dbReference type="PANTHER" id="PTHR42700:SF1">
    <property type="entry name" value="SULFATE ADENYLYLTRANSFERASE"/>
    <property type="match status" value="1"/>
</dbReference>
<comment type="similarity">
    <text evidence="6 7">Belongs to the APS kinase family.</text>
</comment>
<dbReference type="PANTHER" id="PTHR42700">
    <property type="entry name" value="SULFATE ADENYLYLTRANSFERASE"/>
    <property type="match status" value="1"/>
</dbReference>
<dbReference type="HAMAP" id="MF_00065">
    <property type="entry name" value="Adenylyl_sulf_kinase"/>
    <property type="match status" value="1"/>
</dbReference>
<dbReference type="Gene3D" id="3.40.50.300">
    <property type="entry name" value="P-loop containing nucleotide triphosphate hydrolases"/>
    <property type="match status" value="1"/>
</dbReference>
<protein>
    <recommendedName>
        <fullName evidence="2 6">Adenylyl-sulfate kinase</fullName>
        <ecNumber evidence="2 6">2.7.1.25</ecNumber>
    </recommendedName>
    <alternativeName>
        <fullName evidence="6">APS kinase</fullName>
    </alternativeName>
    <alternativeName>
        <fullName evidence="6">ATP adenosine-5'-phosphosulfate 3'-phosphotransferase</fullName>
    </alternativeName>
    <alternativeName>
        <fullName evidence="6">Adenosine-5'-phosphosulfate kinase</fullName>
    </alternativeName>
</protein>
<evidence type="ECO:0000256" key="6">
    <source>
        <dbReference type="HAMAP-Rule" id="MF_00065"/>
    </source>
</evidence>
<proteinExistence type="inferred from homology"/>
<comment type="function">
    <text evidence="6 7">Catalyzes the synthesis of activated sulfate.</text>
</comment>
<dbReference type="AlphaFoldDB" id="A0A0F5JWN3"/>
<comment type="caution">
    <text evidence="9">The sequence shown here is derived from an EMBL/GenBank/DDBJ whole genome shotgun (WGS) entry which is preliminary data.</text>
</comment>
<accession>A0A0F5JWN3</accession>
<comment type="catalytic activity">
    <reaction evidence="1 6 7">
        <text>adenosine 5'-phosphosulfate + ATP = 3'-phosphoadenylyl sulfate + ADP + H(+)</text>
        <dbReference type="Rhea" id="RHEA:24152"/>
        <dbReference type="ChEBI" id="CHEBI:15378"/>
        <dbReference type="ChEBI" id="CHEBI:30616"/>
        <dbReference type="ChEBI" id="CHEBI:58243"/>
        <dbReference type="ChEBI" id="CHEBI:58339"/>
        <dbReference type="ChEBI" id="CHEBI:456216"/>
        <dbReference type="EC" id="2.7.1.25"/>
    </reaction>
</comment>
<dbReference type="NCBIfam" id="NF003013">
    <property type="entry name" value="PRK03846.1"/>
    <property type="match status" value="1"/>
</dbReference>
<dbReference type="UniPathway" id="UPA00140">
    <property type="reaction ID" value="UER00205"/>
</dbReference>
<evidence type="ECO:0000256" key="5">
    <source>
        <dbReference type="ARBA" id="ARBA00022840"/>
    </source>
</evidence>
<dbReference type="NCBIfam" id="TIGR00455">
    <property type="entry name" value="apsK"/>
    <property type="match status" value="1"/>
</dbReference>
<dbReference type="CDD" id="cd02027">
    <property type="entry name" value="APSK"/>
    <property type="match status" value="1"/>
</dbReference>
<evidence type="ECO:0000313" key="10">
    <source>
        <dbReference type="Proteomes" id="UP000033618"/>
    </source>
</evidence>
<keyword evidence="6 7" id="KW-0418">Kinase</keyword>
<dbReference type="InterPro" id="IPR059117">
    <property type="entry name" value="APS_kinase_dom"/>
</dbReference>
<dbReference type="GO" id="GO:0070814">
    <property type="term" value="P:hydrogen sulfide biosynthetic process"/>
    <property type="evidence" value="ECO:0007669"/>
    <property type="project" value="UniProtKB-UniRule"/>
</dbReference>
<evidence type="ECO:0000256" key="4">
    <source>
        <dbReference type="ARBA" id="ARBA00022741"/>
    </source>
</evidence>
<dbReference type="OrthoDB" id="9804504at2"/>
<evidence type="ECO:0000259" key="8">
    <source>
        <dbReference type="Pfam" id="PF01583"/>
    </source>
</evidence>
<feature type="active site" description="Phosphoserine intermediate" evidence="6">
    <location>
        <position position="112"/>
    </location>
</feature>
<keyword evidence="4 6" id="KW-0547">Nucleotide-binding</keyword>
<evidence type="ECO:0000256" key="3">
    <source>
        <dbReference type="ARBA" id="ARBA00022679"/>
    </source>
</evidence>
<dbReference type="Proteomes" id="UP000033618">
    <property type="component" value="Unassembled WGS sequence"/>
</dbReference>
<keyword evidence="3 6" id="KW-0808">Transferase</keyword>
<reference evidence="9 10" key="1">
    <citation type="submission" date="2015-03" db="EMBL/GenBank/DDBJ databases">
        <title>Draft Genome Sequence of Burkholderia andropogonis type strain ICMP2807, isolated from Sorghum bicolor.</title>
        <authorList>
            <person name="Lopes-Santos L."/>
            <person name="Castro D.B."/>
            <person name="Ottoboni L.M."/>
            <person name="Park D."/>
            <person name="Weirc B.S."/>
            <person name="Destefano S.A."/>
        </authorList>
    </citation>
    <scope>NUCLEOTIDE SEQUENCE [LARGE SCALE GENOMIC DNA]</scope>
    <source>
        <strain evidence="9 10">ICMP2807</strain>
    </source>
</reference>
<dbReference type="GO" id="GO:0004781">
    <property type="term" value="F:sulfate adenylyltransferase (ATP) activity"/>
    <property type="evidence" value="ECO:0007669"/>
    <property type="project" value="TreeGrafter"/>
</dbReference>
<keyword evidence="6" id="KW-0597">Phosphoprotein</keyword>